<evidence type="ECO:0000313" key="3">
    <source>
        <dbReference type="EMBL" id="CAH0724582.1"/>
    </source>
</evidence>
<dbReference type="OrthoDB" id="7422716at2759"/>
<feature type="non-terminal residue" evidence="3">
    <location>
        <position position="501"/>
    </location>
</feature>
<feature type="compositionally biased region" description="Polar residues" evidence="1">
    <location>
        <begin position="453"/>
        <end position="471"/>
    </location>
</feature>
<name>A0A8J9URF7_9NEOP</name>
<accession>A0A8J9URF7</accession>
<sequence>MAAKLVVALACIALCNSTPVFLNGYLFRDGRGYSIGQGYTNHGGQATGSASINGGVLHASGTATSNEQNPLIRNYGYEAYPGQAVAKAEVHDTQHIPFYGSAKAVADVHNVPSYYVPAPATVVAYEQNFDVPSQIRYEIPVGGVVAESSATNDGNSETSVSSVRTDGSGSAESSANTNGASNVGVTSSNAKTYGGIGSAISTANNAHGVGITATRTQGFGSAASKSQNNFGQVSAASQTNGGYASSSANNNLDSAVANADSQGYGSASSNADINNSHEYVISAAKNFPARGIHWRFGTAYGTPSGQVRAASQANGGSAKSSAESNGFGSIRTVADTQGQGSANANANLNGAGYFNSVANSNGLGGSAKSSANTNEYEQAIPVYSNGIGNVKSTANIYGPGYGNANAHADVDAAGHGFVSSAAKGYGSANSIANGPAYGALRVDGHAPYLRGSSHLNANAQTTGQGSATSSARNQGLNTAYRVVNSAANTYGVGSANANASA</sequence>
<protein>
    <recommendedName>
        <fullName evidence="5">Fibroin heavy chain-like</fullName>
    </recommendedName>
</protein>
<proteinExistence type="predicted"/>
<evidence type="ECO:0000256" key="2">
    <source>
        <dbReference type="SAM" id="SignalP"/>
    </source>
</evidence>
<feature type="chain" id="PRO_5035420370" description="Fibroin heavy chain-like" evidence="2">
    <location>
        <begin position="18"/>
        <end position="501"/>
    </location>
</feature>
<gene>
    <name evidence="3" type="ORF">BINO364_LOCUS10274</name>
</gene>
<evidence type="ECO:0000313" key="4">
    <source>
        <dbReference type="Proteomes" id="UP000838878"/>
    </source>
</evidence>
<keyword evidence="4" id="KW-1185">Reference proteome</keyword>
<reference evidence="3" key="1">
    <citation type="submission" date="2021-12" db="EMBL/GenBank/DDBJ databases">
        <authorList>
            <person name="Martin H S."/>
        </authorList>
    </citation>
    <scope>NUCLEOTIDE SEQUENCE</scope>
</reference>
<organism evidence="3 4">
    <name type="scientific">Brenthis ino</name>
    <name type="common">lesser marbled fritillary</name>
    <dbReference type="NCBI Taxonomy" id="405034"/>
    <lineage>
        <taxon>Eukaryota</taxon>
        <taxon>Metazoa</taxon>
        <taxon>Ecdysozoa</taxon>
        <taxon>Arthropoda</taxon>
        <taxon>Hexapoda</taxon>
        <taxon>Insecta</taxon>
        <taxon>Pterygota</taxon>
        <taxon>Neoptera</taxon>
        <taxon>Endopterygota</taxon>
        <taxon>Lepidoptera</taxon>
        <taxon>Glossata</taxon>
        <taxon>Ditrysia</taxon>
        <taxon>Papilionoidea</taxon>
        <taxon>Nymphalidae</taxon>
        <taxon>Heliconiinae</taxon>
        <taxon>Argynnini</taxon>
        <taxon>Brenthis</taxon>
    </lineage>
</organism>
<dbReference type="EMBL" id="OV170224">
    <property type="protein sequence ID" value="CAH0724582.1"/>
    <property type="molecule type" value="Genomic_DNA"/>
</dbReference>
<feature type="region of interest" description="Disordered" evidence="1">
    <location>
        <begin position="451"/>
        <end position="471"/>
    </location>
</feature>
<keyword evidence="2" id="KW-0732">Signal</keyword>
<feature type="compositionally biased region" description="Polar residues" evidence="1">
    <location>
        <begin position="148"/>
        <end position="185"/>
    </location>
</feature>
<evidence type="ECO:0000256" key="1">
    <source>
        <dbReference type="SAM" id="MobiDB-lite"/>
    </source>
</evidence>
<evidence type="ECO:0008006" key="5">
    <source>
        <dbReference type="Google" id="ProtNLM"/>
    </source>
</evidence>
<feature type="region of interest" description="Disordered" evidence="1">
    <location>
        <begin position="147"/>
        <end position="185"/>
    </location>
</feature>
<feature type="signal peptide" evidence="2">
    <location>
        <begin position="1"/>
        <end position="17"/>
    </location>
</feature>
<dbReference type="Proteomes" id="UP000838878">
    <property type="component" value="Chromosome 4"/>
</dbReference>
<feature type="region of interest" description="Disordered" evidence="1">
    <location>
        <begin position="305"/>
        <end position="326"/>
    </location>
</feature>
<dbReference type="AlphaFoldDB" id="A0A8J9URF7"/>